<dbReference type="InterPro" id="IPR014043">
    <property type="entry name" value="Acyl_transferase_dom"/>
</dbReference>
<dbReference type="Gene3D" id="3.40.366.10">
    <property type="entry name" value="Malonyl-Coenzyme A Acyl Carrier Protein, domain 2"/>
    <property type="match status" value="1"/>
</dbReference>
<dbReference type="Pfam" id="PF02801">
    <property type="entry name" value="Ketoacyl-synt_C"/>
    <property type="match status" value="1"/>
</dbReference>
<name>A0A8H4VHJ6_9HELO</name>
<dbReference type="Pfam" id="PF00109">
    <property type="entry name" value="ketoacyl-synt"/>
    <property type="match status" value="1"/>
</dbReference>
<dbReference type="SUPFAM" id="SSF55048">
    <property type="entry name" value="Probable ACP-binding domain of malonyl-CoA ACP transacylase"/>
    <property type="match status" value="1"/>
</dbReference>
<evidence type="ECO:0000313" key="6">
    <source>
        <dbReference type="EMBL" id="KAF4610361.1"/>
    </source>
</evidence>
<dbReference type="SMART" id="SM00827">
    <property type="entry name" value="PKS_AT"/>
    <property type="match status" value="1"/>
</dbReference>
<feature type="region of interest" description="Disordered" evidence="4">
    <location>
        <begin position="828"/>
        <end position="850"/>
    </location>
</feature>
<dbReference type="InterPro" id="IPR050091">
    <property type="entry name" value="PKS_NRPS_Biosynth_Enz"/>
</dbReference>
<dbReference type="PANTHER" id="PTHR43775:SF50">
    <property type="entry name" value="HIGHLY REDUCING POLYKETIDE SYNTHASE SRDA"/>
    <property type="match status" value="1"/>
</dbReference>
<dbReference type="InterPro" id="IPR014031">
    <property type="entry name" value="Ketoacyl_synth_C"/>
</dbReference>
<dbReference type="SUPFAM" id="SSF53901">
    <property type="entry name" value="Thiolase-like"/>
    <property type="match status" value="1"/>
</dbReference>
<proteinExistence type="predicted"/>
<dbReference type="SUPFAM" id="SSF52151">
    <property type="entry name" value="FabD/lysophospholipase-like"/>
    <property type="match status" value="1"/>
</dbReference>
<feature type="domain" description="Ketosynthase family 3 (KS3)" evidence="5">
    <location>
        <begin position="10"/>
        <end position="433"/>
    </location>
</feature>
<keyword evidence="3" id="KW-0808">Transferase</keyword>
<dbReference type="GO" id="GO:0044550">
    <property type="term" value="P:secondary metabolite biosynthetic process"/>
    <property type="evidence" value="ECO:0007669"/>
    <property type="project" value="TreeGrafter"/>
</dbReference>
<evidence type="ECO:0000256" key="1">
    <source>
        <dbReference type="ARBA" id="ARBA00022450"/>
    </source>
</evidence>
<dbReference type="PANTHER" id="PTHR43775">
    <property type="entry name" value="FATTY ACID SYNTHASE"/>
    <property type="match status" value="1"/>
</dbReference>
<gene>
    <name evidence="6" type="ORF">G7Y89_g15759</name>
</gene>
<dbReference type="InterPro" id="IPR014030">
    <property type="entry name" value="Ketoacyl_synth_N"/>
</dbReference>
<keyword evidence="2" id="KW-0597">Phosphoprotein</keyword>
<dbReference type="GO" id="GO:0004312">
    <property type="term" value="F:fatty acid synthase activity"/>
    <property type="evidence" value="ECO:0007669"/>
    <property type="project" value="TreeGrafter"/>
</dbReference>
<evidence type="ECO:0000256" key="2">
    <source>
        <dbReference type="ARBA" id="ARBA00022553"/>
    </source>
</evidence>
<keyword evidence="1" id="KW-0596">Phosphopantetheine</keyword>
<dbReference type="InterPro" id="IPR018201">
    <property type="entry name" value="Ketoacyl_synth_AS"/>
</dbReference>
<comment type="caution">
    <text evidence="6">The sequence shown here is derived from an EMBL/GenBank/DDBJ whole genome shotgun (WGS) entry which is preliminary data.</text>
</comment>
<dbReference type="GO" id="GO:0006633">
    <property type="term" value="P:fatty acid biosynthetic process"/>
    <property type="evidence" value="ECO:0007669"/>
    <property type="project" value="InterPro"/>
</dbReference>
<dbReference type="CDD" id="cd00833">
    <property type="entry name" value="PKS"/>
    <property type="match status" value="1"/>
</dbReference>
<dbReference type="InterPro" id="IPR016039">
    <property type="entry name" value="Thiolase-like"/>
</dbReference>
<dbReference type="Pfam" id="PF00698">
    <property type="entry name" value="Acyl_transf_1"/>
    <property type="match status" value="1"/>
</dbReference>
<dbReference type="PROSITE" id="PS00606">
    <property type="entry name" value="KS3_1"/>
    <property type="match status" value="1"/>
</dbReference>
<organism evidence="6 7">
    <name type="scientific">Cudoniella acicularis</name>
    <dbReference type="NCBI Taxonomy" id="354080"/>
    <lineage>
        <taxon>Eukaryota</taxon>
        <taxon>Fungi</taxon>
        <taxon>Dikarya</taxon>
        <taxon>Ascomycota</taxon>
        <taxon>Pezizomycotina</taxon>
        <taxon>Leotiomycetes</taxon>
        <taxon>Helotiales</taxon>
        <taxon>Tricladiaceae</taxon>
        <taxon>Cudoniella</taxon>
    </lineage>
</organism>
<dbReference type="InterPro" id="IPR032821">
    <property type="entry name" value="PKS_assoc"/>
</dbReference>
<dbReference type="SMART" id="SM00825">
    <property type="entry name" value="PKS_KS"/>
    <property type="match status" value="1"/>
</dbReference>
<dbReference type="InterPro" id="IPR001227">
    <property type="entry name" value="Ac_transferase_dom_sf"/>
</dbReference>
<dbReference type="Pfam" id="PF16197">
    <property type="entry name" value="KAsynt_C_assoc"/>
    <property type="match status" value="1"/>
</dbReference>
<evidence type="ECO:0000256" key="4">
    <source>
        <dbReference type="SAM" id="MobiDB-lite"/>
    </source>
</evidence>
<dbReference type="Gene3D" id="3.40.47.10">
    <property type="match status" value="1"/>
</dbReference>
<dbReference type="Proteomes" id="UP000566819">
    <property type="component" value="Unassembled WGS sequence"/>
</dbReference>
<dbReference type="GO" id="GO:0004315">
    <property type="term" value="F:3-oxoacyl-[acyl-carrier-protein] synthase activity"/>
    <property type="evidence" value="ECO:0007669"/>
    <property type="project" value="InterPro"/>
</dbReference>
<dbReference type="InterPro" id="IPR020841">
    <property type="entry name" value="PKS_Beta-ketoAc_synthase_dom"/>
</dbReference>
<evidence type="ECO:0000313" key="7">
    <source>
        <dbReference type="Proteomes" id="UP000566819"/>
    </source>
</evidence>
<keyword evidence="7" id="KW-1185">Reference proteome</keyword>
<reference evidence="6 7" key="1">
    <citation type="submission" date="2020-03" db="EMBL/GenBank/DDBJ databases">
        <title>Draft Genome Sequence of Cudoniella acicularis.</title>
        <authorList>
            <person name="Buettner E."/>
            <person name="Kellner H."/>
        </authorList>
    </citation>
    <scope>NUCLEOTIDE SEQUENCE [LARGE SCALE GENOMIC DNA]</scope>
    <source>
        <strain evidence="6 7">DSM 108380</strain>
    </source>
</reference>
<dbReference type="PROSITE" id="PS52004">
    <property type="entry name" value="KS3_2"/>
    <property type="match status" value="1"/>
</dbReference>
<evidence type="ECO:0000256" key="3">
    <source>
        <dbReference type="ARBA" id="ARBA00022679"/>
    </source>
</evidence>
<accession>A0A8H4VHJ6</accession>
<evidence type="ECO:0000259" key="5">
    <source>
        <dbReference type="PROSITE" id="PS52004"/>
    </source>
</evidence>
<protein>
    <recommendedName>
        <fullName evidence="5">Ketosynthase family 3 (KS3) domain-containing protein</fullName>
    </recommendedName>
</protein>
<dbReference type="InterPro" id="IPR016035">
    <property type="entry name" value="Acyl_Trfase/lysoPLipase"/>
</dbReference>
<dbReference type="OrthoDB" id="329835at2759"/>
<sequence length="850" mass="91235">MGSLGFDNGKDPICVVGLACRLPGGICSPSELWEFLAKKQSAQGPLPSQRFNIKGFHNTAGGERGGAMSAEGGYFLEGDIRRFDNNFFGIHNLETTYMDPQQRQLLEVVYECFENAGVSMDQMSGTATGVYVGNFTVDFQAMQNKDPDYGSRYSATGSGTSILANRISYIFNLHGPSFTLDTACSSSLYCMHNAIRAIQAGDCEGAIVAGANLITSPEQHLGTGLGGVLSPTSTCHTFDISADGYGRAEGINAVYLKRLSSALRDGDKISAVIRGTAINANGKTPGIVQPSAALQEAVVRKAYADAGIDFSGTDYVECHGTGTAIGDPIEVDALATCFAGREGTPVMIGSVKTNLGHSEAASGLTSLLKVVLAFENNFIPPTYGVKKLNPKLKLKSRNFKVVTELEKWPRDLRRASINSFGYGGANAHLIIESIGSYMNSSSRENQIHGIIEKPGNWPLVLPVSAMSTTSLELRIKQLSQTIEKCDRDTLIRLAFTLAQRRSHLGQKHYLLAQAENDGTSKLVQTDVTETVSTTSSNSLPVAFIFTGQGAQYAGMGKELLGTDETFLSTIRQLDNILQALPLPYVPDWTLEQTILDTPDTSQINNVTRSQPLCTAIQIALVNMLRGWGVRVSAVVGHSSGEIAAAYAAGFLNPTQAILIAYFRGYVVGQETTKGGAMMAVGLGVEAAGRLIKENGLERKVCVACVNSPESVTLSGLPEGVEMLELEIKGQGKFARKLETGGRAYHSHMMRVVGGLYEDLLTQHLCEGSGSAANKGAIHVTVKMYSSVGYAGDGLEIFENTTNSIMTKYWRDNLEKPVQFSSAIENLVSGPPDPSWTQAGKKPSPLYRHFD</sequence>
<dbReference type="AlphaFoldDB" id="A0A8H4VHJ6"/>
<dbReference type="InterPro" id="IPR016036">
    <property type="entry name" value="Malonyl_transacylase_ACP-bd"/>
</dbReference>
<dbReference type="EMBL" id="JAAMPI010002667">
    <property type="protein sequence ID" value="KAF4610361.1"/>
    <property type="molecule type" value="Genomic_DNA"/>
</dbReference>